<reference evidence="3" key="1">
    <citation type="submission" date="2020-05" db="UniProtKB">
        <authorList>
            <consortium name="EnsemblMetazoa"/>
        </authorList>
    </citation>
    <scope>IDENTIFICATION</scope>
    <source>
        <strain evidence="3">JHB</strain>
    </source>
</reference>
<dbReference type="Proteomes" id="UP000002320">
    <property type="component" value="Unassembled WGS sequence"/>
</dbReference>
<evidence type="ECO:0000313" key="3">
    <source>
        <dbReference type="EnsemblMetazoa" id="CPIJ016429-PA"/>
    </source>
</evidence>
<feature type="transmembrane region" description="Helical" evidence="1">
    <location>
        <begin position="2559"/>
        <end position="2578"/>
    </location>
</feature>
<dbReference type="Gene3D" id="2.180.10.10">
    <property type="entry name" value="RHS repeat-associated core"/>
    <property type="match status" value="1"/>
</dbReference>
<keyword evidence="1" id="KW-1133">Transmembrane helix</keyword>
<evidence type="ECO:0000256" key="1">
    <source>
        <dbReference type="SAM" id="Phobius"/>
    </source>
</evidence>
<feature type="transmembrane region" description="Helical" evidence="1">
    <location>
        <begin position="2395"/>
        <end position="2412"/>
    </location>
</feature>
<proteinExistence type="predicted"/>
<dbReference type="Pfam" id="PF15651">
    <property type="entry name" value="Tox-SGS"/>
    <property type="match status" value="1"/>
</dbReference>
<keyword evidence="4" id="KW-1185">Reference proteome</keyword>
<feature type="transmembrane region" description="Helical" evidence="1">
    <location>
        <begin position="2521"/>
        <end position="2539"/>
    </location>
</feature>
<evidence type="ECO:0000259" key="2">
    <source>
        <dbReference type="Pfam" id="PF15651"/>
    </source>
</evidence>
<dbReference type="EnsemblMetazoa" id="CPIJ016429-RA">
    <property type="protein sequence ID" value="CPIJ016429-PA"/>
    <property type="gene ID" value="CPIJ016429"/>
</dbReference>
<feature type="domain" description="Tox-SGS" evidence="2">
    <location>
        <begin position="2878"/>
        <end position="2957"/>
    </location>
</feature>
<accession>A0A1S4KAK9</accession>
<sequence>MSDSRERSSVKVGDRVFTRVGNDLVCFKESGGRYMKTKTFNNVLKSPDVGKYFPWTAYESGNKQTVLVVREKEGLSLYKIEESGVTNIKIQKGDSLIGDFDENDLNEMKYVQSKSSVGSMLVVSLEEENVMVECIDKDLRSIKIVDYTGTGEVFAEFNDSQYDFFAIRKKKGFVGLQLKSDKIKEEVIAKKFRDMIPESPKKVFVVQITVSKFYLFASNLGLYVYKFSSDVLDLLCLDQNFSTEKGWTDAHWNAMQVVKDNGKAFLIFTGPNGIAAYGVSENCASEEPFESSIPLDMKHGAVLGATLKRDQLTLLVNNGTVIDSVVVAIEKVPARVVPKQQEIKPPNYASMVTLDRSIQQRVLQQPITKRSLWLGETLDTSSIATGVDRTTGRLSFQLPIIDLRAKFGVPIRHSFYYDQPDVDPEAVGVLGVGHWTRSVDFIYVDRKDGVFEEDFEYFLVSDKTKVRLEWVRSGDRREHFAFNGTEVVYHKDRGDAGQWEIKLRDVTCTYGEDERAVRWTLGWPNWNGKGSDRDSVVRRPLEWYLSKTSMNKGGSEVRYSYESDMVVVTGLVSYTKAIVLKQIEDTSEDVKVEFKFRKGVSGVKSENDDLSTNFEDSFQLSGFNVETAKYFQNITIKYNQDQTLKEIVDKGKAILKLEYANYKITNIVMPSGETHAYNYKEIYIKSQQVEKRFSDGSFVYSGPTYTLVANINHNKTINIQALDINASDDLARNVLVDPINLKENIKSLNVLTQSQYFVVIARSESTTAVVPHVKHKESWKQLKEQSYHKLVDFVAYDGYWMLVHKGKDQKFKLSVFELNSSLTDFKRVDQELKAKDHLGITFISRGIVYFSDSGIFMHRFSAKENKFSERTLKSGDFTAKTISLVEKFNILSYPRETKESLQKYKDDLLDSLIRGGIAMVNNFLTVRELSLNNGKFETFLHTFILQDAYTLVEDQSKEHKLIGLDLNSWTLNLKVNLQGYDNTEHHYGFKFINNKNKWELSIDKQDAYVTDKKEYNPYVLGYLKLPIDFEQFQLFRAGDEVVYGTKKISFDGRQIQLKDVDKSDITLEKINLKITKAIHLTKEGKNANIKLKGPKFTKNLDTTRLDHVLFKLPFYLAYKKGDKYKVLTLRNTGSELGNALDIQGSVLKQSTGRLLITRQVDNSKNETVIIPLRALDQHSHFKTSVIVAEQQGPSKNKYEFDTNSAVILGSSVAFKVVKMYPGVDYGYFEQTTNFVDQTRSVRVFDAENKIVAENYKGEQEKRDKAPRLNECCVLFDKFGINPIVDFYPYKLDSQQVDFVGFEKYENLERHHWNINESKVIRGNFAGTGNSYYKLKSSDTLQGSYVVPNLKQPFVVSSWIRVDNGLAVGSETDTLTVRVHQRSFKGVIKDQINEWFYVEALINQEATPQGSQSVKVTFSSTNFEFLDIDHVRFSPLDFNFEATVYDETSAKPVGFLRNNGRAAQVLYDYLGRKIGEIDENGNVVKLLTYSKLFGIDKLQVQSMVQIYPSMGFLEAMSPYTLRQIWEIDNGLKFSSKRVVFNNPSKIKLKKLLTDCSSAGIRFMFQNNNHKSLKITFGVGDAPVVIQEIQGEAVILRYSKFYSVWINGNLIKDHKLQWTGSKQLSIEGSNDVELRDLIVMKDFDLLVEYSDTKGHPLQQISVEDSNNLLIRGFSYDYLGRKTVESVWTRVGIDSTSNQVLHYRSNFIIDSNGVVSGSLVTSSASEYQQYPFTTTQYLKCPLEIRTKVGFPGKENNINSKRAISYSKSSNSNFLQLLFPPSNGFRYEVKHLPNGAINTIVMDNRDLKVAEYVAVPGYDHILTTYGYDEAGNLEEVLPPNFHQHARTLQATEDLQTFLRKHESTRSKWRVLKKYNADLQITSKETPDAGKYEFLYNERKQLRFLVHYDIKSTVDRVFYYKYTTSGEVFEFGILDTYKPTQELRQNSNKDDYPITSQNYIQFDYGETEPRSYLRGRKQTTLKVDPNGKTTETVFYGGEGEVLGRSYLHPTETNQTLDVVFGYERGNVNEVGYPVQYKGTKLVISYTHNLKGQVVAIGTPTDPMHFAKIEHTPRGKVQKVVYLPRTEKDKFEQVYEYDPAGNMIKIDSSYLTETLDYAKGSGYNRDNEGDGSILRTTFEAKWHGKGNQKLLRITTDDLVESDSRLLKATECFKKLKELGYIDDNFKAIRTLHTEDPRSECLKGRLLKKISALLLKKGYPRKYGHAYDYGSHGEMTVARYFTNEEDPSTRIQISTVGSIANPSPGDVQSFDIDPNGNHKKFYTGYQRFELQYQPFTNKIESVKQDTSNAMNIRYNSVGNIIQADHKNIISIEYDHLVDRASRITLKDGTTVQLGYDIRGERNVKKVVTASGKRTETYYIRDDKGRCLVDIKVVHLTRNAKPMFTLTSYVYGPLGLVGFIRNDAYYSVISDHEGSTRLVVKNGEVVAAYDYLPYGQRLRFYNTDPDGHVAYQYTGQEFDEETGLYNYHARLYDPELGRFYQTDPQDQYPSPYKYAGNSPVMMVDPDGEFALMIACIVFAIVGSYLGAASVNQSWNPLAWNWKSGHTYLGMFSGAVAGAVLPIGGVASFGYFSALGGATFASFATASVALAGAYLGMAGAANDWNPAQWDFTSPALYSGMLSGISVAVNIPSGSVGIARTLTSYTGKAQYGYMAFVIGGSIGFGYLAGSFANNMTFNPMNTDHASNSSSWHLQQDRMPEIYEHFHKAVLDDKALWVFKQAKQSAKEIMKHREPLGHYVRGPPGVTLVQIAEFVSPARQLAGNVLSISYMVKEYSEYQKMFNDLGAANPKVRSKRSDENATSGCSRAGFSNRMLSFLSSLWTFNDSNKRQTSDNIHSVAFTHSEQRQPHSLKTFSFQNCVPTNSDISSYTCYQSTAKVEVFPKEPTGPRAPHSVVPMDGCAPFHWYGRPAIGCEGQDFAFIYTPYETPKWFSFLDGWLLLVRVGVQIVGDLKLRGCDAERKVSCSEFELAEYGKQLSRIDDILKRNGEVEFDWAKKQLDEMREDLKQYLSGEKISAHVKMIFEEKIEALKEDILDQIANGFEFLRKC</sequence>
<dbReference type="VEuPathDB" id="VectorBase:CQUJHB005297"/>
<dbReference type="HOGENOM" id="CLU_000197_0_0_1"/>
<organism evidence="3 4">
    <name type="scientific">Culex quinquefasciatus</name>
    <name type="common">Southern house mosquito</name>
    <name type="synonym">Culex pungens</name>
    <dbReference type="NCBI Taxonomy" id="7176"/>
    <lineage>
        <taxon>Eukaryota</taxon>
        <taxon>Metazoa</taxon>
        <taxon>Ecdysozoa</taxon>
        <taxon>Arthropoda</taxon>
        <taxon>Hexapoda</taxon>
        <taxon>Insecta</taxon>
        <taxon>Pterygota</taxon>
        <taxon>Neoptera</taxon>
        <taxon>Endopterygota</taxon>
        <taxon>Diptera</taxon>
        <taxon>Nematocera</taxon>
        <taxon>Culicoidea</taxon>
        <taxon>Culicidae</taxon>
        <taxon>Culicinae</taxon>
        <taxon>Culicini</taxon>
        <taxon>Culex</taxon>
        <taxon>Culex</taxon>
    </lineage>
</organism>
<dbReference type="PANTHER" id="PTHR32305">
    <property type="match status" value="1"/>
</dbReference>
<keyword evidence="1" id="KW-0472">Membrane</keyword>
<dbReference type="InterPro" id="IPR022385">
    <property type="entry name" value="Rhs_assc_core"/>
</dbReference>
<dbReference type="InterPro" id="IPR050708">
    <property type="entry name" value="T6SS_VgrG/RHS"/>
</dbReference>
<dbReference type="NCBIfam" id="TIGR03696">
    <property type="entry name" value="Rhs_assc_core"/>
    <property type="match status" value="1"/>
</dbReference>
<name>A0A1S4KAK9_CULQU</name>
<feature type="transmembrane region" description="Helical" evidence="1">
    <location>
        <begin position="2626"/>
        <end position="2649"/>
    </location>
</feature>
<dbReference type="InterPro" id="IPR028901">
    <property type="entry name" value="Tox-SGS_dom"/>
</dbReference>
<keyword evidence="1" id="KW-0812">Transmembrane</keyword>
<evidence type="ECO:0000313" key="4">
    <source>
        <dbReference type="Proteomes" id="UP000002320"/>
    </source>
</evidence>
<protein>
    <recommendedName>
        <fullName evidence="2">Tox-SGS domain-containing protein</fullName>
    </recommendedName>
</protein>
<dbReference type="PANTHER" id="PTHR32305:SF15">
    <property type="entry name" value="PROTEIN RHSA-RELATED"/>
    <property type="match status" value="1"/>
</dbReference>
<feature type="transmembrane region" description="Helical" evidence="1">
    <location>
        <begin position="2585"/>
        <end position="2606"/>
    </location>
</feature>
<feature type="transmembrane region" description="Helical" evidence="1">
    <location>
        <begin position="2661"/>
        <end position="2682"/>
    </location>
</feature>